<name>A0A9P7GTX5_9AGAR</name>
<dbReference type="Pfam" id="PF00106">
    <property type="entry name" value="adh_short"/>
    <property type="match status" value="1"/>
</dbReference>
<protein>
    <recommendedName>
        <fullName evidence="4">NAD(P)-binding protein</fullName>
    </recommendedName>
</protein>
<dbReference type="PANTHER" id="PTHR43157">
    <property type="entry name" value="PHOSPHATIDYLINOSITOL-GLYCAN BIOSYNTHESIS CLASS F PROTEIN-RELATED"/>
    <property type="match status" value="1"/>
</dbReference>
<organism evidence="2 3">
    <name type="scientific">Sphagnurus paluster</name>
    <dbReference type="NCBI Taxonomy" id="117069"/>
    <lineage>
        <taxon>Eukaryota</taxon>
        <taxon>Fungi</taxon>
        <taxon>Dikarya</taxon>
        <taxon>Basidiomycota</taxon>
        <taxon>Agaricomycotina</taxon>
        <taxon>Agaricomycetes</taxon>
        <taxon>Agaricomycetidae</taxon>
        <taxon>Agaricales</taxon>
        <taxon>Tricholomatineae</taxon>
        <taxon>Lyophyllaceae</taxon>
        <taxon>Sphagnurus</taxon>
    </lineage>
</organism>
<dbReference type="EMBL" id="JABCKI010000090">
    <property type="protein sequence ID" value="KAG5652887.1"/>
    <property type="molecule type" value="Genomic_DNA"/>
</dbReference>
<accession>A0A9P7GTX5</accession>
<comment type="caution">
    <text evidence="2">The sequence shown here is derived from an EMBL/GenBank/DDBJ whole genome shotgun (WGS) entry which is preliminary data.</text>
</comment>
<evidence type="ECO:0000313" key="2">
    <source>
        <dbReference type="EMBL" id="KAG5652887.1"/>
    </source>
</evidence>
<dbReference type="Proteomes" id="UP000717328">
    <property type="component" value="Unassembled WGS sequence"/>
</dbReference>
<dbReference type="OrthoDB" id="191139at2759"/>
<keyword evidence="1" id="KW-0560">Oxidoreductase</keyword>
<dbReference type="AlphaFoldDB" id="A0A9P7GTX5"/>
<reference evidence="2" key="1">
    <citation type="submission" date="2021-02" db="EMBL/GenBank/DDBJ databases">
        <authorList>
            <person name="Nieuwenhuis M."/>
            <person name="Van De Peppel L.J.J."/>
        </authorList>
    </citation>
    <scope>NUCLEOTIDE SEQUENCE</scope>
    <source>
        <strain evidence="2">D49</strain>
    </source>
</reference>
<dbReference type="InterPro" id="IPR036291">
    <property type="entry name" value="NAD(P)-bd_dom_sf"/>
</dbReference>
<keyword evidence="3" id="KW-1185">Reference proteome</keyword>
<dbReference type="SUPFAM" id="SSF51735">
    <property type="entry name" value="NAD(P)-binding Rossmann-fold domains"/>
    <property type="match status" value="1"/>
</dbReference>
<dbReference type="GO" id="GO:0016491">
    <property type="term" value="F:oxidoreductase activity"/>
    <property type="evidence" value="ECO:0007669"/>
    <property type="project" value="UniProtKB-KW"/>
</dbReference>
<dbReference type="PANTHER" id="PTHR43157:SF31">
    <property type="entry name" value="PHOSPHATIDYLINOSITOL-GLYCAN BIOSYNTHESIS CLASS F PROTEIN"/>
    <property type="match status" value="1"/>
</dbReference>
<evidence type="ECO:0000256" key="1">
    <source>
        <dbReference type="ARBA" id="ARBA00023002"/>
    </source>
</evidence>
<dbReference type="Gene3D" id="3.40.50.720">
    <property type="entry name" value="NAD(P)-binding Rossmann-like Domain"/>
    <property type="match status" value="1"/>
</dbReference>
<proteinExistence type="predicted"/>
<dbReference type="InterPro" id="IPR002347">
    <property type="entry name" value="SDR_fam"/>
</dbReference>
<evidence type="ECO:0008006" key="4">
    <source>
        <dbReference type="Google" id="ProtNLM"/>
    </source>
</evidence>
<sequence length="102" mass="11072">MGLIHSFYTQSFPPKSKFSVNDIPDLTGRVIIVTGGNTGIGKETAKALLAHNANVYIAGRSQEKVEEAIRDLKEQTGNEANFLKVDLADLHSVKAGAEEFLK</sequence>
<evidence type="ECO:0000313" key="3">
    <source>
        <dbReference type="Proteomes" id="UP000717328"/>
    </source>
</evidence>
<gene>
    <name evidence="2" type="ORF">H0H81_003250</name>
</gene>
<reference evidence="2" key="2">
    <citation type="submission" date="2021-10" db="EMBL/GenBank/DDBJ databases">
        <title>Phylogenomics reveals ancestral predisposition of the termite-cultivated fungus Termitomyces towards a domesticated lifestyle.</title>
        <authorList>
            <person name="Auxier B."/>
            <person name="Grum-Grzhimaylo A."/>
            <person name="Cardenas M.E."/>
            <person name="Lodge J.D."/>
            <person name="Laessoe T."/>
            <person name="Pedersen O."/>
            <person name="Smith M.E."/>
            <person name="Kuyper T.W."/>
            <person name="Franco-Molano E.A."/>
            <person name="Baroni T.J."/>
            <person name="Aanen D.K."/>
        </authorList>
    </citation>
    <scope>NUCLEOTIDE SEQUENCE</scope>
    <source>
        <strain evidence="2">D49</strain>
    </source>
</reference>